<keyword evidence="2 4" id="KW-0413">Isomerase</keyword>
<evidence type="ECO:0000259" key="3">
    <source>
        <dbReference type="SMART" id="SM00363"/>
    </source>
</evidence>
<dbReference type="SUPFAM" id="SSF55174">
    <property type="entry name" value="Alpha-L RNA-binding motif"/>
    <property type="match status" value="1"/>
</dbReference>
<dbReference type="EC" id="5.4.99.23" evidence="4"/>
<dbReference type="PANTHER" id="PTHR21600:SF44">
    <property type="entry name" value="RIBOSOMAL LARGE SUBUNIT PSEUDOURIDINE SYNTHASE D"/>
    <property type="match status" value="1"/>
</dbReference>
<dbReference type="AlphaFoldDB" id="A0A3B1CDW7"/>
<comment type="similarity">
    <text evidence="1">Belongs to the pseudouridine synthase RluA family.</text>
</comment>
<dbReference type="PANTHER" id="PTHR21600">
    <property type="entry name" value="MITOCHONDRIAL RNA PSEUDOURIDINE SYNTHASE"/>
    <property type="match status" value="1"/>
</dbReference>
<dbReference type="NCBIfam" id="TIGR00005">
    <property type="entry name" value="rluA_subfam"/>
    <property type="match status" value="1"/>
</dbReference>
<proteinExistence type="inferred from homology"/>
<dbReference type="SMART" id="SM00363">
    <property type="entry name" value="S4"/>
    <property type="match status" value="1"/>
</dbReference>
<organism evidence="4">
    <name type="scientific">hydrothermal vent metagenome</name>
    <dbReference type="NCBI Taxonomy" id="652676"/>
    <lineage>
        <taxon>unclassified sequences</taxon>
        <taxon>metagenomes</taxon>
        <taxon>ecological metagenomes</taxon>
    </lineage>
</organism>
<dbReference type="GO" id="GO:0000455">
    <property type="term" value="P:enzyme-directed rRNA pseudouridine synthesis"/>
    <property type="evidence" value="ECO:0007669"/>
    <property type="project" value="TreeGrafter"/>
</dbReference>
<reference evidence="4" key="1">
    <citation type="submission" date="2018-06" db="EMBL/GenBank/DDBJ databases">
        <authorList>
            <person name="Zhirakovskaya E."/>
        </authorList>
    </citation>
    <scope>NUCLEOTIDE SEQUENCE</scope>
</reference>
<dbReference type="InterPro" id="IPR006224">
    <property type="entry name" value="PsdUridine_synth_RluA-like_CS"/>
</dbReference>
<evidence type="ECO:0000256" key="1">
    <source>
        <dbReference type="ARBA" id="ARBA00010876"/>
    </source>
</evidence>
<dbReference type="SUPFAM" id="SSF55120">
    <property type="entry name" value="Pseudouridine synthase"/>
    <property type="match status" value="1"/>
</dbReference>
<dbReference type="GO" id="GO:0160140">
    <property type="term" value="F:23S rRNA pseudouridine(1911/1915/1917) synthase activity"/>
    <property type="evidence" value="ECO:0007669"/>
    <property type="project" value="UniProtKB-EC"/>
</dbReference>
<dbReference type="EMBL" id="UOGD01000219">
    <property type="protein sequence ID" value="VAX22254.1"/>
    <property type="molecule type" value="Genomic_DNA"/>
</dbReference>
<dbReference type="InterPro" id="IPR020103">
    <property type="entry name" value="PsdUridine_synth_cat_dom_sf"/>
</dbReference>
<dbReference type="Gene3D" id="3.30.2350.10">
    <property type="entry name" value="Pseudouridine synthase"/>
    <property type="match status" value="1"/>
</dbReference>
<gene>
    <name evidence="4" type="ORF">MNBD_IGNAVI01-1607</name>
</gene>
<evidence type="ECO:0000313" key="4">
    <source>
        <dbReference type="EMBL" id="VAX22254.1"/>
    </source>
</evidence>
<dbReference type="CDD" id="cd02869">
    <property type="entry name" value="PseudoU_synth_RluA_like"/>
    <property type="match status" value="1"/>
</dbReference>
<dbReference type="InterPro" id="IPR006225">
    <property type="entry name" value="PsdUridine_synth_RluC/D"/>
</dbReference>
<dbReference type="PROSITE" id="PS01129">
    <property type="entry name" value="PSI_RLU"/>
    <property type="match status" value="1"/>
</dbReference>
<dbReference type="Pfam" id="PF01479">
    <property type="entry name" value="S4"/>
    <property type="match status" value="1"/>
</dbReference>
<dbReference type="InterPro" id="IPR006145">
    <property type="entry name" value="PsdUridine_synth_RsuA/RluA"/>
</dbReference>
<protein>
    <submittedName>
        <fullName evidence="4">Ribosomal large subunit pseudouridine synthase D</fullName>
        <ecNumber evidence="4">5.4.99.23</ecNumber>
    </submittedName>
</protein>
<dbReference type="CDD" id="cd00165">
    <property type="entry name" value="S4"/>
    <property type="match status" value="1"/>
</dbReference>
<dbReference type="InterPro" id="IPR036986">
    <property type="entry name" value="S4_RNA-bd_sf"/>
</dbReference>
<feature type="domain" description="RNA-binding S4" evidence="3">
    <location>
        <begin position="21"/>
        <end position="86"/>
    </location>
</feature>
<evidence type="ECO:0000256" key="2">
    <source>
        <dbReference type="ARBA" id="ARBA00023235"/>
    </source>
</evidence>
<dbReference type="Pfam" id="PF00849">
    <property type="entry name" value="PseudoU_synth_2"/>
    <property type="match status" value="1"/>
</dbReference>
<sequence>MTKIVTEKKYLFKIPEGKKKERIDVFLTNSLENATRSRIQKLIKAEFVTVNGNAVKPNYIISPGDKINVTIPVSPRPDKIEAENIPIEIVYEDDYLLVVNKPPGIVVHPAFGNFTGTLVHALLYHTENLSDYNSPDRPGIVHRLDKDTSGLLLVAKDPWVHAQLAKQFSNRTIIREYWAVCWGILKEKEGSVIGNIARSKKDRKIFTVSKNEGKHAETLFWEIEQFEFASLIKLKLKTGRTHQIRVHMAHINHPIFGDPTYGGRKIVYGSNLPKIKSRVNNLLTIIERQALHAKTIGFIHPKTKEKLVFESNLPEDMEELIVRLRG</sequence>
<dbReference type="InterPro" id="IPR002942">
    <property type="entry name" value="S4_RNA-bd"/>
</dbReference>
<dbReference type="Gene3D" id="3.10.290.10">
    <property type="entry name" value="RNA-binding S4 domain"/>
    <property type="match status" value="1"/>
</dbReference>
<accession>A0A3B1CDW7</accession>
<dbReference type="InterPro" id="IPR050188">
    <property type="entry name" value="RluA_PseudoU_synthase"/>
</dbReference>
<name>A0A3B1CDW7_9ZZZZ</name>
<dbReference type="PROSITE" id="PS50889">
    <property type="entry name" value="S4"/>
    <property type="match status" value="1"/>
</dbReference>
<dbReference type="GO" id="GO:0003723">
    <property type="term" value="F:RNA binding"/>
    <property type="evidence" value="ECO:0007669"/>
    <property type="project" value="InterPro"/>
</dbReference>